<dbReference type="InterPro" id="IPR050745">
    <property type="entry name" value="Multifunctional_regulatory"/>
</dbReference>
<dbReference type="PANTHER" id="PTHR24189:SF50">
    <property type="entry name" value="ANKYRIN REPEAT AND SOCS BOX PROTEIN 2"/>
    <property type="match status" value="1"/>
</dbReference>
<reference evidence="4" key="1">
    <citation type="submission" date="2021-03" db="EMBL/GenBank/DDBJ databases">
        <authorList>
            <person name="Tagirdzhanova G."/>
        </authorList>
    </citation>
    <scope>NUCLEOTIDE SEQUENCE</scope>
</reference>
<dbReference type="Proteomes" id="UP000664521">
    <property type="component" value="Unassembled WGS sequence"/>
</dbReference>
<feature type="repeat" description="ANK" evidence="3">
    <location>
        <begin position="108"/>
        <end position="140"/>
    </location>
</feature>
<name>A0A8H3IEH4_9LECA</name>
<feature type="repeat" description="ANK" evidence="3">
    <location>
        <begin position="74"/>
        <end position="107"/>
    </location>
</feature>
<evidence type="ECO:0000256" key="3">
    <source>
        <dbReference type="PROSITE-ProRule" id="PRU00023"/>
    </source>
</evidence>
<feature type="repeat" description="ANK" evidence="3">
    <location>
        <begin position="141"/>
        <end position="173"/>
    </location>
</feature>
<organism evidence="4 5">
    <name type="scientific">Heterodermia speciosa</name>
    <dbReference type="NCBI Taxonomy" id="116794"/>
    <lineage>
        <taxon>Eukaryota</taxon>
        <taxon>Fungi</taxon>
        <taxon>Dikarya</taxon>
        <taxon>Ascomycota</taxon>
        <taxon>Pezizomycotina</taxon>
        <taxon>Lecanoromycetes</taxon>
        <taxon>OSLEUM clade</taxon>
        <taxon>Lecanoromycetidae</taxon>
        <taxon>Caliciales</taxon>
        <taxon>Physciaceae</taxon>
        <taxon>Heterodermia</taxon>
    </lineage>
</organism>
<comment type="caution">
    <text evidence="4">The sequence shown here is derived from an EMBL/GenBank/DDBJ whole genome shotgun (WGS) entry which is preliminary data.</text>
</comment>
<dbReference type="OrthoDB" id="539213at2759"/>
<dbReference type="InterPro" id="IPR036770">
    <property type="entry name" value="Ankyrin_rpt-contain_sf"/>
</dbReference>
<evidence type="ECO:0000256" key="1">
    <source>
        <dbReference type="ARBA" id="ARBA00022737"/>
    </source>
</evidence>
<dbReference type="SUPFAM" id="SSF48403">
    <property type="entry name" value="Ankyrin repeat"/>
    <property type="match status" value="1"/>
</dbReference>
<evidence type="ECO:0000256" key="2">
    <source>
        <dbReference type="ARBA" id="ARBA00023043"/>
    </source>
</evidence>
<evidence type="ECO:0000313" key="5">
    <source>
        <dbReference type="Proteomes" id="UP000664521"/>
    </source>
</evidence>
<keyword evidence="2 3" id="KW-0040">ANK repeat</keyword>
<dbReference type="PROSITE" id="PS50297">
    <property type="entry name" value="ANK_REP_REGION"/>
    <property type="match status" value="4"/>
</dbReference>
<dbReference type="SMART" id="SM00248">
    <property type="entry name" value="ANK"/>
    <property type="match status" value="6"/>
</dbReference>
<gene>
    <name evidence="4" type="ORF">HETSPECPRED_010143</name>
</gene>
<dbReference type="PANTHER" id="PTHR24189">
    <property type="entry name" value="MYOTROPHIN"/>
    <property type="match status" value="1"/>
</dbReference>
<dbReference type="InterPro" id="IPR002110">
    <property type="entry name" value="Ankyrin_rpt"/>
</dbReference>
<dbReference type="AlphaFoldDB" id="A0A8H3IEH4"/>
<accession>A0A8H3IEH4</accession>
<dbReference type="EMBL" id="CAJPDS010000009">
    <property type="protein sequence ID" value="CAF9910674.1"/>
    <property type="molecule type" value="Genomic_DNA"/>
</dbReference>
<proteinExistence type="predicted"/>
<dbReference type="Gene3D" id="1.25.40.20">
    <property type="entry name" value="Ankyrin repeat-containing domain"/>
    <property type="match status" value="3"/>
</dbReference>
<sequence>MDADQQSKFAIHEAAREGRTAAVESLLNANPRLATRRDDDERLPIHWACSYNHFDIAETLVSRKDFDPDVQDGSGWSPLMIASSLQEGDELVDLLLHKGADVNCKNYSGQTALHFTASKNNIETARKLIAHKATTRVKDRRGQLPLHRAAAVGSVPMIKLLLENQSPVNATDSAGYTALHHAIAEGHGDAALLLLKSGAETDKRDVDEQLAINLAPDTKIRKFILQEAEREGIDIVEL</sequence>
<feature type="repeat" description="ANK" evidence="3">
    <location>
        <begin position="174"/>
        <end position="206"/>
    </location>
</feature>
<dbReference type="PROSITE" id="PS50088">
    <property type="entry name" value="ANK_REPEAT"/>
    <property type="match status" value="4"/>
</dbReference>
<protein>
    <submittedName>
        <fullName evidence="4">Uncharacterized protein</fullName>
    </submittedName>
</protein>
<dbReference type="Pfam" id="PF00023">
    <property type="entry name" value="Ank"/>
    <property type="match status" value="1"/>
</dbReference>
<keyword evidence="5" id="KW-1185">Reference proteome</keyword>
<evidence type="ECO:0000313" key="4">
    <source>
        <dbReference type="EMBL" id="CAF9910674.1"/>
    </source>
</evidence>
<dbReference type="Pfam" id="PF12796">
    <property type="entry name" value="Ank_2"/>
    <property type="match status" value="2"/>
</dbReference>
<keyword evidence="1" id="KW-0677">Repeat</keyword>